<dbReference type="EMBL" id="ML119656">
    <property type="protein sequence ID" value="RPA84885.1"/>
    <property type="molecule type" value="Genomic_DNA"/>
</dbReference>
<keyword evidence="2" id="KW-1185">Reference proteome</keyword>
<organism evidence="1 2">
    <name type="scientific">Ascobolus immersus RN42</name>
    <dbReference type="NCBI Taxonomy" id="1160509"/>
    <lineage>
        <taxon>Eukaryota</taxon>
        <taxon>Fungi</taxon>
        <taxon>Dikarya</taxon>
        <taxon>Ascomycota</taxon>
        <taxon>Pezizomycotina</taxon>
        <taxon>Pezizomycetes</taxon>
        <taxon>Pezizales</taxon>
        <taxon>Ascobolaceae</taxon>
        <taxon>Ascobolus</taxon>
    </lineage>
</organism>
<protein>
    <submittedName>
        <fullName evidence="1">Uncharacterized protein</fullName>
    </submittedName>
</protein>
<reference evidence="1 2" key="1">
    <citation type="journal article" date="2018" name="Nat. Ecol. Evol.">
        <title>Pezizomycetes genomes reveal the molecular basis of ectomycorrhizal truffle lifestyle.</title>
        <authorList>
            <person name="Murat C."/>
            <person name="Payen T."/>
            <person name="Noel B."/>
            <person name="Kuo A."/>
            <person name="Morin E."/>
            <person name="Chen J."/>
            <person name="Kohler A."/>
            <person name="Krizsan K."/>
            <person name="Balestrini R."/>
            <person name="Da Silva C."/>
            <person name="Montanini B."/>
            <person name="Hainaut M."/>
            <person name="Levati E."/>
            <person name="Barry K.W."/>
            <person name="Belfiori B."/>
            <person name="Cichocki N."/>
            <person name="Clum A."/>
            <person name="Dockter R.B."/>
            <person name="Fauchery L."/>
            <person name="Guy J."/>
            <person name="Iotti M."/>
            <person name="Le Tacon F."/>
            <person name="Lindquist E.A."/>
            <person name="Lipzen A."/>
            <person name="Malagnac F."/>
            <person name="Mello A."/>
            <person name="Molinier V."/>
            <person name="Miyauchi S."/>
            <person name="Poulain J."/>
            <person name="Riccioni C."/>
            <person name="Rubini A."/>
            <person name="Sitrit Y."/>
            <person name="Splivallo R."/>
            <person name="Traeger S."/>
            <person name="Wang M."/>
            <person name="Zifcakova L."/>
            <person name="Wipf D."/>
            <person name="Zambonelli A."/>
            <person name="Paolocci F."/>
            <person name="Nowrousian M."/>
            <person name="Ottonello S."/>
            <person name="Baldrian P."/>
            <person name="Spatafora J.W."/>
            <person name="Henrissat B."/>
            <person name="Nagy L.G."/>
            <person name="Aury J.M."/>
            <person name="Wincker P."/>
            <person name="Grigoriev I.V."/>
            <person name="Bonfante P."/>
            <person name="Martin F.M."/>
        </authorList>
    </citation>
    <scope>NUCLEOTIDE SEQUENCE [LARGE SCALE GENOMIC DNA]</scope>
    <source>
        <strain evidence="1 2">RN42</strain>
    </source>
</reference>
<name>A0A3N4IFH4_ASCIM</name>
<accession>A0A3N4IFH4</accession>
<evidence type="ECO:0000313" key="1">
    <source>
        <dbReference type="EMBL" id="RPA84885.1"/>
    </source>
</evidence>
<proteinExistence type="predicted"/>
<gene>
    <name evidence="1" type="ORF">BJ508DRAFT_19681</name>
</gene>
<evidence type="ECO:0000313" key="2">
    <source>
        <dbReference type="Proteomes" id="UP000275078"/>
    </source>
</evidence>
<dbReference type="AlphaFoldDB" id="A0A3N4IFH4"/>
<dbReference type="Proteomes" id="UP000275078">
    <property type="component" value="Unassembled WGS sequence"/>
</dbReference>
<sequence>MSVAVHHLKGQQLDTSMLSKGRHHIVPKCKTTSTWNVFSISAVSIANSFFSSLQLFTHAQIVFTAKSTIVLSLTLMPLSPSAHLHEAPLVTSAISTDYNSHIPHSLPARSTNYLSPTISRWHTHPLTTHALLRALLGLCAPPPCPCYKRQIGVSLSSPDRIRLSPINYNTCRSFAGGFLSVSWFCSGGAPAVFTWRRSAPTKSFAMALLQFSKFLEVVLRLMLAASADLWVCHFHHSIQCLSRVRLQTASGGGMGEEWPTNLFAW</sequence>